<organism evidence="2 3">
    <name type="scientific">Bilifractor porci</name>
    <dbReference type="NCBI Taxonomy" id="2606636"/>
    <lineage>
        <taxon>Bacteria</taxon>
        <taxon>Bacillati</taxon>
        <taxon>Bacillota</taxon>
        <taxon>Clostridia</taxon>
        <taxon>Lachnospirales</taxon>
        <taxon>Lachnospiraceae</taxon>
        <taxon>Bilifractor</taxon>
    </lineage>
</organism>
<keyword evidence="1" id="KW-1133">Transmembrane helix</keyword>
<evidence type="ECO:0000313" key="2">
    <source>
        <dbReference type="EMBL" id="MST82899.1"/>
    </source>
</evidence>
<feature type="transmembrane region" description="Helical" evidence="1">
    <location>
        <begin position="21"/>
        <end position="45"/>
    </location>
</feature>
<evidence type="ECO:0000313" key="3">
    <source>
        <dbReference type="Proteomes" id="UP000466864"/>
    </source>
</evidence>
<dbReference type="Proteomes" id="UP000466864">
    <property type="component" value="Unassembled WGS sequence"/>
</dbReference>
<dbReference type="EMBL" id="VUMV01000009">
    <property type="protein sequence ID" value="MST82899.1"/>
    <property type="molecule type" value="Genomic_DNA"/>
</dbReference>
<reference evidence="2 3" key="1">
    <citation type="submission" date="2019-08" db="EMBL/GenBank/DDBJ databases">
        <title>In-depth cultivation of the pig gut microbiome towards novel bacterial diversity and tailored functional studies.</title>
        <authorList>
            <person name="Wylensek D."/>
            <person name="Hitch T.C.A."/>
            <person name="Clavel T."/>
        </authorList>
    </citation>
    <scope>NUCLEOTIDE SEQUENCE [LARGE SCALE GENOMIC DNA]</scope>
    <source>
        <strain evidence="2 3">Oil+RF-744-WCA-WT-13</strain>
    </source>
</reference>
<gene>
    <name evidence="2" type="ORF">FYJ60_11345</name>
</gene>
<dbReference type="AlphaFoldDB" id="A0A7X2TP20"/>
<accession>A0A7X2TP20</accession>
<sequence length="62" mass="6678">MAYGKGNSGHVRDYRRYALTGAGILGILFLIIGYSMTGTLVSVFASDNRNVLKLAAEGLRLD</sequence>
<comment type="caution">
    <text evidence="2">The sequence shown here is derived from an EMBL/GenBank/DDBJ whole genome shotgun (WGS) entry which is preliminary data.</text>
</comment>
<dbReference type="RefSeq" id="WP_154458799.1">
    <property type="nucleotide sequence ID" value="NZ_VUMV01000009.1"/>
</dbReference>
<keyword evidence="1" id="KW-0472">Membrane</keyword>
<keyword evidence="1" id="KW-0812">Transmembrane</keyword>
<name>A0A7X2TP20_9FIRM</name>
<protein>
    <submittedName>
        <fullName evidence="2">Uncharacterized protein</fullName>
    </submittedName>
</protein>
<evidence type="ECO:0000256" key="1">
    <source>
        <dbReference type="SAM" id="Phobius"/>
    </source>
</evidence>
<proteinExistence type="predicted"/>
<keyword evidence="3" id="KW-1185">Reference proteome</keyword>